<protein>
    <submittedName>
        <fullName evidence="2">Uncharacterized protein</fullName>
    </submittedName>
</protein>
<sequence length="166" mass="17720">MKSLSILASLAGLASAVSFANPFIRSGSLEPRVLNGSVLANSSDFANIINNNNNNNGLNLLNPNLNIDGLDLSNLDLTNQNDVAQAIQLMLAGLCLGNVLDLNSILGLGLNNDLELFQELVQLIQLEQLGFLSNGGVRSLFNSGFLLGNFNLGMYTYSLSTHLLIQ</sequence>
<evidence type="ECO:0000313" key="3">
    <source>
        <dbReference type="Proteomes" id="UP001174934"/>
    </source>
</evidence>
<dbReference type="Proteomes" id="UP001174934">
    <property type="component" value="Unassembled WGS sequence"/>
</dbReference>
<proteinExistence type="predicted"/>
<keyword evidence="1" id="KW-0732">Signal</keyword>
<keyword evidence="3" id="KW-1185">Reference proteome</keyword>
<organism evidence="2 3">
    <name type="scientific">Bombardia bombarda</name>
    <dbReference type="NCBI Taxonomy" id="252184"/>
    <lineage>
        <taxon>Eukaryota</taxon>
        <taxon>Fungi</taxon>
        <taxon>Dikarya</taxon>
        <taxon>Ascomycota</taxon>
        <taxon>Pezizomycotina</taxon>
        <taxon>Sordariomycetes</taxon>
        <taxon>Sordariomycetidae</taxon>
        <taxon>Sordariales</taxon>
        <taxon>Lasiosphaeriaceae</taxon>
        <taxon>Bombardia</taxon>
    </lineage>
</organism>
<feature type="chain" id="PRO_5041423245" evidence="1">
    <location>
        <begin position="17"/>
        <end position="166"/>
    </location>
</feature>
<reference evidence="2" key="1">
    <citation type="submission" date="2023-06" db="EMBL/GenBank/DDBJ databases">
        <title>Genome-scale phylogeny and comparative genomics of the fungal order Sordariales.</title>
        <authorList>
            <consortium name="Lawrence Berkeley National Laboratory"/>
            <person name="Hensen N."/>
            <person name="Bonometti L."/>
            <person name="Westerberg I."/>
            <person name="Brannstrom I.O."/>
            <person name="Guillou S."/>
            <person name="Cros-Aarteil S."/>
            <person name="Calhoun S."/>
            <person name="Haridas S."/>
            <person name="Kuo A."/>
            <person name="Mondo S."/>
            <person name="Pangilinan J."/>
            <person name="Riley R."/>
            <person name="LaButti K."/>
            <person name="Andreopoulos B."/>
            <person name="Lipzen A."/>
            <person name="Chen C."/>
            <person name="Yanf M."/>
            <person name="Daum C."/>
            <person name="Ng V."/>
            <person name="Clum A."/>
            <person name="Steindorff A."/>
            <person name="Ohm R."/>
            <person name="Martin F."/>
            <person name="Silar P."/>
            <person name="Natvig D."/>
            <person name="Lalanne C."/>
            <person name="Gautier V."/>
            <person name="Ament-velasquez S.L."/>
            <person name="Kruys A."/>
            <person name="Hutchinson M.I."/>
            <person name="Powell A.J."/>
            <person name="Barry K."/>
            <person name="Miller A.N."/>
            <person name="Grigoriev I.V."/>
            <person name="Debuchy R."/>
            <person name="Gladieux P."/>
            <person name="Thoren M.H."/>
            <person name="Johannesson H."/>
        </authorList>
    </citation>
    <scope>NUCLEOTIDE SEQUENCE</scope>
    <source>
        <strain evidence="2">SMH3391-2</strain>
    </source>
</reference>
<accession>A0AA39XNS3</accession>
<dbReference type="AlphaFoldDB" id="A0AA39XNS3"/>
<dbReference type="EMBL" id="JAULSR010000001">
    <property type="protein sequence ID" value="KAK0637314.1"/>
    <property type="molecule type" value="Genomic_DNA"/>
</dbReference>
<name>A0AA39XNS3_9PEZI</name>
<evidence type="ECO:0000256" key="1">
    <source>
        <dbReference type="SAM" id="SignalP"/>
    </source>
</evidence>
<feature type="signal peptide" evidence="1">
    <location>
        <begin position="1"/>
        <end position="16"/>
    </location>
</feature>
<comment type="caution">
    <text evidence="2">The sequence shown here is derived from an EMBL/GenBank/DDBJ whole genome shotgun (WGS) entry which is preliminary data.</text>
</comment>
<gene>
    <name evidence="2" type="ORF">B0T17DRAFT_106394</name>
</gene>
<evidence type="ECO:0000313" key="2">
    <source>
        <dbReference type="EMBL" id="KAK0637314.1"/>
    </source>
</evidence>